<sequence length="82" mass="8446">MVGVHADAYPANGVEMLDSLGVDLPSYQDGDNTFAGTLGLPGVVPITVLAVDGEQVAVFAQTFRSVEELEQKVAEGLIGQGA</sequence>
<dbReference type="AlphaFoldDB" id="M1NNK5"/>
<dbReference type="eggNOG" id="COG0526">
    <property type="taxonomic scope" value="Bacteria"/>
</dbReference>
<keyword evidence="2" id="KW-1185">Reference proteome</keyword>
<dbReference type="STRING" id="1121362.A605_00195"/>
<dbReference type="EMBL" id="CP003697">
    <property type="protein sequence ID" value="AGF71057.1"/>
    <property type="molecule type" value="Genomic_DNA"/>
</dbReference>
<proteinExistence type="predicted"/>
<dbReference type="KEGG" id="chn:A605_00195"/>
<name>M1NNK5_9CORY</name>
<evidence type="ECO:0008006" key="3">
    <source>
        <dbReference type="Google" id="ProtNLM"/>
    </source>
</evidence>
<dbReference type="Proteomes" id="UP000011723">
    <property type="component" value="Chromosome"/>
</dbReference>
<reference evidence="1 2" key="1">
    <citation type="journal article" date="2012" name="Stand. Genomic Sci.">
        <title>Genome sequence of the halotolerant bacterium Corynebacterium halotolerans type strain YIM 70093(T) (= DSM 44683(T)).</title>
        <authorList>
            <person name="Ruckert C."/>
            <person name="Albersmeier A."/>
            <person name="Al-Dilaimi A."/>
            <person name="Niehaus K."/>
            <person name="Szczepanowski R."/>
            <person name="Kalinowski J."/>
        </authorList>
    </citation>
    <scope>NUCLEOTIDE SEQUENCE [LARGE SCALE GENOMIC DNA]</scope>
    <source>
        <strain evidence="1">YIM 70093</strain>
    </source>
</reference>
<dbReference type="HOGENOM" id="CLU_2552502_0_0_11"/>
<gene>
    <name evidence="1" type="ORF">A605_00195</name>
</gene>
<protein>
    <recommendedName>
        <fullName evidence="3">Redoxin domain-containing protein</fullName>
    </recommendedName>
</protein>
<organism evidence="1 2">
    <name type="scientific">Corynebacterium halotolerans YIM 70093 = DSM 44683</name>
    <dbReference type="NCBI Taxonomy" id="1121362"/>
    <lineage>
        <taxon>Bacteria</taxon>
        <taxon>Bacillati</taxon>
        <taxon>Actinomycetota</taxon>
        <taxon>Actinomycetes</taxon>
        <taxon>Mycobacteriales</taxon>
        <taxon>Corynebacteriaceae</taxon>
        <taxon>Corynebacterium</taxon>
    </lineage>
</organism>
<evidence type="ECO:0000313" key="2">
    <source>
        <dbReference type="Proteomes" id="UP000011723"/>
    </source>
</evidence>
<dbReference type="PATRIC" id="fig|1121362.3.peg.38"/>
<evidence type="ECO:0000313" key="1">
    <source>
        <dbReference type="EMBL" id="AGF71057.1"/>
    </source>
</evidence>
<accession>M1NNK5</accession>